<protein>
    <submittedName>
        <fullName evidence="1">Uncharacterized protein</fullName>
    </submittedName>
</protein>
<sequence>MQENRWTFTSRGNPKGQEVIWLRDPFRSFDRSFSPELSNEYYLTIAESPEKSSEFPVSELHSFVKNRKRKPILVSEGFSVRTVWPFLENSPDLVHSAFLIFPQPLPVSGLSLSWIEKADWFLRNLPQIGKIFGDPFRLEKIWSGLEKDELYREPLSVPLGILLPRTTGTSASQSEDLIKLSESLQVFRWETRNPRFSEPDTEKLSKILEAFLKSGGQKQPKAATRTRF</sequence>
<reference evidence="1 2" key="1">
    <citation type="submission" date="2024-09" db="EMBL/GenBank/DDBJ databases">
        <title>Taxonomic and Genotyping Characterization of Leptospira Strains isolated from Multiple Sources in Colombia highlights the importance of intermediate species.</title>
        <authorList>
            <person name="Torres Higuera L."/>
            <person name="Rojas Tapias D."/>
            <person name="Jimenez Velasquez S."/>
            <person name="Renjifo Ibanez C."/>
        </authorList>
    </citation>
    <scope>NUCLEOTIDE SEQUENCE [LARGE SCALE GENOMIC DNA]</scope>
    <source>
        <strain evidence="1 2">Lep080</strain>
    </source>
</reference>
<evidence type="ECO:0000313" key="2">
    <source>
        <dbReference type="Proteomes" id="UP001580391"/>
    </source>
</evidence>
<dbReference type="EMBL" id="JBHILJ010000006">
    <property type="protein sequence ID" value="MFB5737321.1"/>
    <property type="molecule type" value="Genomic_DNA"/>
</dbReference>
<comment type="caution">
    <text evidence="1">The sequence shown here is derived from an EMBL/GenBank/DDBJ whole genome shotgun (WGS) entry which is preliminary data.</text>
</comment>
<accession>A0ABV5BT92</accession>
<organism evidence="1 2">
    <name type="scientific">Leptospira wolffii</name>
    <dbReference type="NCBI Taxonomy" id="409998"/>
    <lineage>
        <taxon>Bacteria</taxon>
        <taxon>Pseudomonadati</taxon>
        <taxon>Spirochaetota</taxon>
        <taxon>Spirochaetia</taxon>
        <taxon>Leptospirales</taxon>
        <taxon>Leptospiraceae</taxon>
        <taxon>Leptospira</taxon>
    </lineage>
</organism>
<gene>
    <name evidence="1" type="ORF">ACE5IX_12425</name>
</gene>
<keyword evidence="2" id="KW-1185">Reference proteome</keyword>
<dbReference type="Proteomes" id="UP001580391">
    <property type="component" value="Unassembled WGS sequence"/>
</dbReference>
<dbReference type="RefSeq" id="WP_375517245.1">
    <property type="nucleotide sequence ID" value="NZ_JBHILI010000007.1"/>
</dbReference>
<proteinExistence type="predicted"/>
<name>A0ABV5BT92_9LEPT</name>
<evidence type="ECO:0000313" key="1">
    <source>
        <dbReference type="EMBL" id="MFB5737321.1"/>
    </source>
</evidence>